<dbReference type="Proteomes" id="UP000176751">
    <property type="component" value="Unassembled WGS sequence"/>
</dbReference>
<name>A0A1F5HG41_9BACT</name>
<evidence type="ECO:0000313" key="2">
    <source>
        <dbReference type="Proteomes" id="UP000176751"/>
    </source>
</evidence>
<organism evidence="1 2">
    <name type="scientific">Candidatus Curtissbacteria bacterium RIFOXYA1_FULL_41_14</name>
    <dbReference type="NCBI Taxonomy" id="1797737"/>
    <lineage>
        <taxon>Bacteria</taxon>
        <taxon>Candidatus Curtissiibacteriota</taxon>
    </lineage>
</organism>
<evidence type="ECO:0000313" key="1">
    <source>
        <dbReference type="EMBL" id="OGE03026.1"/>
    </source>
</evidence>
<reference evidence="1 2" key="1">
    <citation type="journal article" date="2016" name="Nat. Commun.">
        <title>Thousands of microbial genomes shed light on interconnected biogeochemical processes in an aquifer system.</title>
        <authorList>
            <person name="Anantharaman K."/>
            <person name="Brown C.T."/>
            <person name="Hug L.A."/>
            <person name="Sharon I."/>
            <person name="Castelle C.J."/>
            <person name="Probst A.J."/>
            <person name="Thomas B.C."/>
            <person name="Singh A."/>
            <person name="Wilkins M.J."/>
            <person name="Karaoz U."/>
            <person name="Brodie E.L."/>
            <person name="Williams K.H."/>
            <person name="Hubbard S.S."/>
            <person name="Banfield J.F."/>
        </authorList>
    </citation>
    <scope>NUCLEOTIDE SEQUENCE [LARGE SCALE GENOMIC DNA]</scope>
</reference>
<proteinExistence type="predicted"/>
<comment type="caution">
    <text evidence="1">The sequence shown here is derived from an EMBL/GenBank/DDBJ whole genome shotgun (WGS) entry which is preliminary data.</text>
</comment>
<gene>
    <name evidence="1" type="ORF">A2196_01165</name>
</gene>
<protein>
    <submittedName>
        <fullName evidence="1">Uncharacterized protein</fullName>
    </submittedName>
</protein>
<dbReference type="EMBL" id="MFCA01000006">
    <property type="protein sequence ID" value="OGE03026.1"/>
    <property type="molecule type" value="Genomic_DNA"/>
</dbReference>
<sequence>MREADYGSGSGNEHRNVSRGLKAAAFVGLLMVVLRGGQVTTESPGQTFDAPVDTVRTAAQFTVDAVETTVQIGEKAVGIGDKALDKGGDTKEALGDIWGRNW</sequence>
<dbReference type="AlphaFoldDB" id="A0A1F5HG41"/>
<accession>A0A1F5HG41</accession>